<evidence type="ECO:0000259" key="6">
    <source>
        <dbReference type="PROSITE" id="PS51098"/>
    </source>
</evidence>
<dbReference type="Proteomes" id="UP000824247">
    <property type="component" value="Unassembled WGS sequence"/>
</dbReference>
<dbReference type="PANTHER" id="PTHR30009:SF4">
    <property type="entry name" value="PTS SYSTEM N-ACETYLGLUCOSAMINE-SPECIFIC EIICBA COMPONENT"/>
    <property type="match status" value="1"/>
</dbReference>
<evidence type="ECO:0000256" key="1">
    <source>
        <dbReference type="ARBA" id="ARBA00022448"/>
    </source>
</evidence>
<dbReference type="GO" id="GO:0090563">
    <property type="term" value="F:protein-phosphocysteine-sugar phosphotransferase activity"/>
    <property type="evidence" value="ECO:0007669"/>
    <property type="project" value="TreeGrafter"/>
</dbReference>
<evidence type="ECO:0000256" key="4">
    <source>
        <dbReference type="ARBA" id="ARBA00022683"/>
    </source>
</evidence>
<reference evidence="7" key="1">
    <citation type="journal article" date="2021" name="PeerJ">
        <title>Extensive microbial diversity within the chicken gut microbiome revealed by metagenomics and culture.</title>
        <authorList>
            <person name="Gilroy R."/>
            <person name="Ravi A."/>
            <person name="Getino M."/>
            <person name="Pursley I."/>
            <person name="Horton D.L."/>
            <person name="Alikhan N.F."/>
            <person name="Baker D."/>
            <person name="Gharbi K."/>
            <person name="Hall N."/>
            <person name="Watson M."/>
            <person name="Adriaenssens E.M."/>
            <person name="Foster-Nyarko E."/>
            <person name="Jarju S."/>
            <person name="Secka A."/>
            <person name="Antonio M."/>
            <person name="Oren A."/>
            <person name="Chaudhuri R.R."/>
            <person name="La Ragione R."/>
            <person name="Hildebrand F."/>
            <person name="Pallen M.J."/>
        </authorList>
    </citation>
    <scope>NUCLEOTIDE SEQUENCE</scope>
    <source>
        <strain evidence="7">A5-1222</strain>
    </source>
</reference>
<keyword evidence="4" id="KW-0598">Phosphotransferase system</keyword>
<evidence type="ECO:0000256" key="3">
    <source>
        <dbReference type="ARBA" id="ARBA00022679"/>
    </source>
</evidence>
<reference evidence="7" key="2">
    <citation type="submission" date="2021-04" db="EMBL/GenBank/DDBJ databases">
        <authorList>
            <person name="Gilroy R."/>
        </authorList>
    </citation>
    <scope>NUCLEOTIDE SEQUENCE</scope>
    <source>
        <strain evidence="7">A5-1222</strain>
    </source>
</reference>
<sequence>MKQSTKIKLFYIFTFGIGYLLAKKKAKNVVNMTNDQILTSKKIDFNISDLVSALGQSQNIVEINSTISNLKVKVKDIKLVNVDEIKKLGALGTLINIDVITILFGDNSEYVAELLKKSCKLS</sequence>
<dbReference type="GO" id="GO:0015764">
    <property type="term" value="P:N-acetylglucosamine transport"/>
    <property type="evidence" value="ECO:0007669"/>
    <property type="project" value="TreeGrafter"/>
</dbReference>
<dbReference type="PANTHER" id="PTHR30009">
    <property type="entry name" value="CYTOCHROME C-TYPE SYNTHESIS PROTEIN AND PTS TRANSMEMBRANE COMPONENT"/>
    <property type="match status" value="1"/>
</dbReference>
<dbReference type="GO" id="GO:0008982">
    <property type="term" value="F:protein-N(PI)-phosphohistidine-sugar phosphotransferase activity"/>
    <property type="evidence" value="ECO:0007669"/>
    <property type="project" value="InterPro"/>
</dbReference>
<dbReference type="InterPro" id="IPR036878">
    <property type="entry name" value="Glu_permease_IIB"/>
</dbReference>
<dbReference type="InterPro" id="IPR050429">
    <property type="entry name" value="PTS_Glucose_EIICBA"/>
</dbReference>
<evidence type="ECO:0000313" key="8">
    <source>
        <dbReference type="Proteomes" id="UP000824247"/>
    </source>
</evidence>
<dbReference type="GO" id="GO:0005886">
    <property type="term" value="C:plasma membrane"/>
    <property type="evidence" value="ECO:0007669"/>
    <property type="project" value="TreeGrafter"/>
</dbReference>
<comment type="caution">
    <text evidence="5">Lacks conserved residue(s) required for the propagation of feature annotation.</text>
</comment>
<dbReference type="EMBL" id="JAHLFM010000008">
    <property type="protein sequence ID" value="MBU3830633.1"/>
    <property type="molecule type" value="Genomic_DNA"/>
</dbReference>
<keyword evidence="1" id="KW-0813">Transport</keyword>
<keyword evidence="3" id="KW-0808">Transferase</keyword>
<comment type="caution">
    <text evidence="7">The sequence shown here is derived from an EMBL/GenBank/DDBJ whole genome shotgun (WGS) entry which is preliminary data.</text>
</comment>
<evidence type="ECO:0000256" key="5">
    <source>
        <dbReference type="PROSITE-ProRule" id="PRU00421"/>
    </source>
</evidence>
<dbReference type="PROSITE" id="PS51098">
    <property type="entry name" value="PTS_EIIB_TYPE_1"/>
    <property type="match status" value="1"/>
</dbReference>
<name>A0A9E2KVW3_9BACT</name>
<evidence type="ECO:0000313" key="7">
    <source>
        <dbReference type="EMBL" id="MBU3830633.1"/>
    </source>
</evidence>
<dbReference type="Gene3D" id="3.30.1360.60">
    <property type="entry name" value="Glucose permease domain IIB"/>
    <property type="match status" value="1"/>
</dbReference>
<keyword evidence="2" id="KW-0762">Sugar transport</keyword>
<evidence type="ECO:0000256" key="2">
    <source>
        <dbReference type="ARBA" id="ARBA00022597"/>
    </source>
</evidence>
<gene>
    <name evidence="7" type="ORF">H9897_00510</name>
</gene>
<dbReference type="SUPFAM" id="SSF55604">
    <property type="entry name" value="Glucose permease domain IIB"/>
    <property type="match status" value="1"/>
</dbReference>
<proteinExistence type="predicted"/>
<dbReference type="GO" id="GO:0009401">
    <property type="term" value="P:phosphoenolpyruvate-dependent sugar phosphotransferase system"/>
    <property type="evidence" value="ECO:0007669"/>
    <property type="project" value="UniProtKB-KW"/>
</dbReference>
<organism evidence="7 8">
    <name type="scientific">Candidatus Ureaplasma intestinipullorum</name>
    <dbReference type="NCBI Taxonomy" id="2838770"/>
    <lineage>
        <taxon>Bacteria</taxon>
        <taxon>Bacillati</taxon>
        <taxon>Mycoplasmatota</taxon>
        <taxon>Mycoplasmoidales</taxon>
        <taxon>Mycoplasmoidaceae</taxon>
        <taxon>Ureaplasma</taxon>
    </lineage>
</organism>
<accession>A0A9E2KVW3</accession>
<dbReference type="InterPro" id="IPR001996">
    <property type="entry name" value="PTS_IIB_1"/>
</dbReference>
<protein>
    <recommendedName>
        <fullName evidence="6">PTS EIIB type-1 domain-containing protein</fullName>
    </recommendedName>
</protein>
<dbReference type="AlphaFoldDB" id="A0A9E2KVW3"/>
<feature type="domain" description="PTS EIIB type-1" evidence="6">
    <location>
        <begin position="44"/>
        <end position="122"/>
    </location>
</feature>